<dbReference type="InterPro" id="IPR041561">
    <property type="entry name" value="PglD_N"/>
</dbReference>
<dbReference type="Gene3D" id="3.90.1150.10">
    <property type="entry name" value="Aspartate Aminotransferase, domain 1"/>
    <property type="match status" value="1"/>
</dbReference>
<accession>A0AAE3YAN0</accession>
<sequence>MYLYGASGHGKVVAEVAEECGYNIKAYIDENLSKHKILNYPVIHEIPPFDIDVFISIGNNKLRKKIVSQNEQFNYATLLHPKAIISKRLQIGEGTIVMPGVTINAATDIGKHCIINTNASVDHDCIIEDFVHISPNAALAGNVIVGEGTHIGTGASVIQGIKIGEWCTIGAGAVIINDVPAGSTVVGNPGKIIKSRNLKIQNSKNMKSKIWLSSPHMGGNELKYVKEAFDSNWVAPLGPNVDGFEQDLEIFLSEDVKIAALSAGTAALHLALIECNVSHGDEVICQSMTFSASANPIVYLGANPVFIDSEKDTWNMCPVALQEAIEDRMAKGKKPKAIIVVNLYGMPAKMDEILSIANKYDIPLIEDGAESLGSKYKGKACGTFGRFGILSFNGNKIITTSGGGALVCHTDEDKEKTVFLSTQARDNAPHYQHSEIGYNYRMSNISAGVGRGQMEVLNDRIESRRKMHDFYCEICKNIEGVKVFSEPNSDFYSNHWLSVITIDETKTSKSYEDLRLAFLSENIESRPIWKPMHLQPIFEDAPYYGGKVAEDLFGKSLCLPSGSNLSEDDKKRIAKVMVEVFSNKKEYSVLS</sequence>
<evidence type="ECO:0000256" key="1">
    <source>
        <dbReference type="ARBA" id="ARBA00037999"/>
    </source>
</evidence>
<dbReference type="Gene3D" id="3.40.640.10">
    <property type="entry name" value="Type I PLP-dependent aspartate aminotransferase-like (Major domain)"/>
    <property type="match status" value="1"/>
</dbReference>
<comment type="similarity">
    <text evidence="1 4">Belongs to the DegT/DnrJ/EryC1 family.</text>
</comment>
<feature type="binding site" evidence="3">
    <location>
        <position position="132"/>
    </location>
    <ligand>
        <name>acetyl-CoA</name>
        <dbReference type="ChEBI" id="CHEBI:57288"/>
    </ligand>
</feature>
<dbReference type="GO" id="GO:0030170">
    <property type="term" value="F:pyridoxal phosphate binding"/>
    <property type="evidence" value="ECO:0007669"/>
    <property type="project" value="TreeGrafter"/>
</dbReference>
<dbReference type="InterPro" id="IPR011004">
    <property type="entry name" value="Trimer_LpxA-like_sf"/>
</dbReference>
<protein>
    <submittedName>
        <fullName evidence="6">Sugar O-acyltransferase (Sialic acid O-acetyltransferase NeuD family)</fullName>
    </submittedName>
</protein>
<dbReference type="Pfam" id="PF01041">
    <property type="entry name" value="DegT_DnrJ_EryC1"/>
    <property type="match status" value="1"/>
</dbReference>
<evidence type="ECO:0000313" key="6">
    <source>
        <dbReference type="EMBL" id="MDR6528613.1"/>
    </source>
</evidence>
<dbReference type="CDD" id="cd00616">
    <property type="entry name" value="AHBA_syn"/>
    <property type="match status" value="1"/>
</dbReference>
<dbReference type="PANTHER" id="PTHR30244:SF34">
    <property type="entry name" value="DTDP-4-AMINO-4,6-DIDEOXYGALACTOSE TRANSAMINASE"/>
    <property type="match status" value="1"/>
</dbReference>
<evidence type="ECO:0000256" key="3">
    <source>
        <dbReference type="PIRSR" id="PIRSR620019-2"/>
    </source>
</evidence>
<evidence type="ECO:0000259" key="5">
    <source>
        <dbReference type="Pfam" id="PF17836"/>
    </source>
</evidence>
<dbReference type="Pfam" id="PF17836">
    <property type="entry name" value="PglD_N"/>
    <property type="match status" value="1"/>
</dbReference>
<dbReference type="InterPro" id="IPR020019">
    <property type="entry name" value="AcTrfase_PglD-like"/>
</dbReference>
<name>A0AAE3YAN0_9FLAO</name>
<feature type="active site" description="Proton acceptor" evidence="2">
    <location>
        <position position="123"/>
    </location>
</feature>
<dbReference type="SUPFAM" id="SSF51161">
    <property type="entry name" value="Trimeric LpxA-like enzymes"/>
    <property type="match status" value="1"/>
</dbReference>
<dbReference type="InterPro" id="IPR015424">
    <property type="entry name" value="PyrdxlP-dep_Trfase"/>
</dbReference>
<evidence type="ECO:0000256" key="2">
    <source>
        <dbReference type="PIRSR" id="PIRSR620019-1"/>
    </source>
</evidence>
<organism evidence="6 7">
    <name type="scientific">Chryseobacterium rhizosphaerae</name>
    <dbReference type="NCBI Taxonomy" id="395937"/>
    <lineage>
        <taxon>Bacteria</taxon>
        <taxon>Pseudomonadati</taxon>
        <taxon>Bacteroidota</taxon>
        <taxon>Flavobacteriia</taxon>
        <taxon>Flavobacteriales</taxon>
        <taxon>Weeksellaceae</taxon>
        <taxon>Chryseobacterium group</taxon>
        <taxon>Chryseobacterium</taxon>
    </lineage>
</organism>
<evidence type="ECO:0000256" key="4">
    <source>
        <dbReference type="RuleBase" id="RU004508"/>
    </source>
</evidence>
<dbReference type="Gene3D" id="2.160.10.10">
    <property type="entry name" value="Hexapeptide repeat proteins"/>
    <property type="match status" value="1"/>
</dbReference>
<dbReference type="Proteomes" id="UP001184861">
    <property type="component" value="Unassembled WGS sequence"/>
</dbReference>
<feature type="domain" description="PglD N-terminal" evidence="5">
    <location>
        <begin position="2"/>
        <end position="68"/>
    </location>
</feature>
<dbReference type="SUPFAM" id="SSF53383">
    <property type="entry name" value="PLP-dependent transferases"/>
    <property type="match status" value="1"/>
</dbReference>
<evidence type="ECO:0000313" key="7">
    <source>
        <dbReference type="Proteomes" id="UP001184861"/>
    </source>
</evidence>
<dbReference type="CDD" id="cd03360">
    <property type="entry name" value="LbH_AT_putative"/>
    <property type="match status" value="1"/>
</dbReference>
<dbReference type="InterPro" id="IPR015421">
    <property type="entry name" value="PyrdxlP-dep_Trfase_major"/>
</dbReference>
<dbReference type="GO" id="GO:0008483">
    <property type="term" value="F:transaminase activity"/>
    <property type="evidence" value="ECO:0007669"/>
    <property type="project" value="TreeGrafter"/>
</dbReference>
<reference evidence="6" key="1">
    <citation type="submission" date="2023-07" db="EMBL/GenBank/DDBJ databases">
        <title>Sorghum-associated microbial communities from plants grown in Nebraska, USA.</title>
        <authorList>
            <person name="Schachtman D."/>
        </authorList>
    </citation>
    <scope>NUCLEOTIDE SEQUENCE</scope>
    <source>
        <strain evidence="6">DS2360</strain>
    </source>
</reference>
<feature type="binding site" evidence="3">
    <location>
        <position position="58"/>
    </location>
    <ligand>
        <name>substrate</name>
    </ligand>
</feature>
<keyword evidence="4" id="KW-0663">Pyridoxal phosphate</keyword>
<proteinExistence type="inferred from homology"/>
<dbReference type="GO" id="GO:0000271">
    <property type="term" value="P:polysaccharide biosynthetic process"/>
    <property type="evidence" value="ECO:0007669"/>
    <property type="project" value="TreeGrafter"/>
</dbReference>
<dbReference type="InterPro" id="IPR000653">
    <property type="entry name" value="DegT/StrS_aminotransferase"/>
</dbReference>
<feature type="binding site" evidence="3">
    <location>
        <begin position="7"/>
        <end position="9"/>
    </location>
    <ligand>
        <name>substrate</name>
    </ligand>
</feature>
<feature type="site" description="Increases basicity of active site His" evidence="2">
    <location>
        <position position="124"/>
    </location>
</feature>
<dbReference type="Pfam" id="PF00132">
    <property type="entry name" value="Hexapep"/>
    <property type="match status" value="1"/>
</dbReference>
<dbReference type="PANTHER" id="PTHR30244">
    <property type="entry name" value="TRANSAMINASE"/>
    <property type="match status" value="1"/>
</dbReference>
<dbReference type="InterPro" id="IPR015422">
    <property type="entry name" value="PyrdxlP-dep_Trfase_small"/>
</dbReference>
<dbReference type="AlphaFoldDB" id="A0AAE3YAN0"/>
<gene>
    <name evidence="6" type="ORF">J2787_004050</name>
</gene>
<comment type="caution">
    <text evidence="6">The sequence shown here is derived from an EMBL/GenBank/DDBJ whole genome shotgun (WGS) entry which is preliminary data.</text>
</comment>
<dbReference type="Gene3D" id="3.40.50.20">
    <property type="match status" value="1"/>
</dbReference>
<dbReference type="EMBL" id="JAVDQY010000005">
    <property type="protein sequence ID" value="MDR6528613.1"/>
    <property type="molecule type" value="Genomic_DNA"/>
</dbReference>
<dbReference type="NCBIfam" id="TIGR03570">
    <property type="entry name" value="NeuD_NnaD"/>
    <property type="match status" value="1"/>
</dbReference>
<dbReference type="InterPro" id="IPR001451">
    <property type="entry name" value="Hexapep"/>
</dbReference>